<feature type="region of interest" description="Disordered" evidence="3">
    <location>
        <begin position="40"/>
        <end position="81"/>
    </location>
</feature>
<dbReference type="PANTHER" id="PTHR44227">
    <property type="match status" value="1"/>
</dbReference>
<reference evidence="5 6" key="1">
    <citation type="submission" date="2024-03" db="EMBL/GenBank/DDBJ databases">
        <title>Novel species of the genus Variovorax.</title>
        <authorList>
            <person name="Liu Q."/>
            <person name="Xin Y.-H."/>
        </authorList>
    </citation>
    <scope>NUCLEOTIDE SEQUENCE [LARGE SCALE GENOMIC DNA]</scope>
    <source>
        <strain evidence="5 6">KACC 18501</strain>
    </source>
</reference>
<proteinExistence type="predicted"/>
<evidence type="ECO:0000313" key="6">
    <source>
        <dbReference type="Proteomes" id="UP001363010"/>
    </source>
</evidence>
<dbReference type="SMART" id="SM00028">
    <property type="entry name" value="TPR"/>
    <property type="match status" value="6"/>
</dbReference>
<comment type="caution">
    <text evidence="5">The sequence shown here is derived from an EMBL/GenBank/DDBJ whole genome shotgun (WGS) entry which is preliminary data.</text>
</comment>
<organism evidence="5 6">
    <name type="scientific">Variovorax humicola</name>
    <dbReference type="NCBI Taxonomy" id="1769758"/>
    <lineage>
        <taxon>Bacteria</taxon>
        <taxon>Pseudomonadati</taxon>
        <taxon>Pseudomonadota</taxon>
        <taxon>Betaproteobacteria</taxon>
        <taxon>Burkholderiales</taxon>
        <taxon>Comamonadaceae</taxon>
        <taxon>Variovorax</taxon>
    </lineage>
</organism>
<keyword evidence="6" id="KW-1185">Reference proteome</keyword>
<dbReference type="InterPro" id="IPR011990">
    <property type="entry name" value="TPR-like_helical_dom_sf"/>
</dbReference>
<dbReference type="Pfam" id="PF13432">
    <property type="entry name" value="TPR_16"/>
    <property type="match status" value="2"/>
</dbReference>
<dbReference type="Gene3D" id="1.25.40.10">
    <property type="entry name" value="Tetratricopeptide repeat domain"/>
    <property type="match status" value="2"/>
</dbReference>
<accession>A0ABU8W3Y0</accession>
<dbReference type="SUPFAM" id="SSF48452">
    <property type="entry name" value="TPR-like"/>
    <property type="match status" value="2"/>
</dbReference>
<evidence type="ECO:0000256" key="4">
    <source>
        <dbReference type="SAM" id="SignalP"/>
    </source>
</evidence>
<evidence type="ECO:0000256" key="3">
    <source>
        <dbReference type="SAM" id="MobiDB-lite"/>
    </source>
</evidence>
<dbReference type="InterPro" id="IPR052346">
    <property type="entry name" value="O-mannosyl-transferase_TMTC"/>
</dbReference>
<keyword evidence="2" id="KW-0802">TPR repeat</keyword>
<sequence length="625" mass="68478">MVTQKPWIIMVAMTPPPRRLRLAAAASLVLLALAAHAQRTDPAPASPKNPVAPMSPAPIVEPPTAPATATPPDAEDAPDARPSALTGELFFEVLVGEMSARSGAPADGSALMLEAARRTRDPRLYQRAVELALQTRSGDAALAAVRAWKQAQPDSRDARRLELQILIALNRLSATVEPLRAELAATPEIEHPFLMTLIARTYARAADKKVAAQVVESALVDEVKNPATAGLAWATIGRMRLLAGDASGALDAALKGQEADPKSDGPAMLALDLVDPGQPLAEPIVTRYLALPNAQPEIRMAYARVLVEGRRFDESSAQLTKLTVERPELPEPWILLGSLQAQARQDTAAEASLKRYVELANGQADADDRKRGLTQAYLLLAQLAERRKNYAAAESWLTKIDSSDDMIGAQARRASLLARQGKLQQARELVRSLPETSPDDKKQKFLAEVQLLRDAKQYQQAYDMLARASTAAPDDGDLLYDQAMLAEKLNRMDDMERLLRRLIELKPDNQNAYNALGYSFADRKVRLEEARTLIQKAVQLAPDDPFIADSLGWVEYRLGNMDEASRILEAAYKKRPDAEIGAHLGEVLWAIGNRDRAVAIWKEASLTDADNETLQETLKRLRVKL</sequence>
<evidence type="ECO:0000313" key="5">
    <source>
        <dbReference type="EMBL" id="MEJ8824595.1"/>
    </source>
</evidence>
<dbReference type="InterPro" id="IPR019734">
    <property type="entry name" value="TPR_rpt"/>
</dbReference>
<keyword evidence="1" id="KW-0677">Repeat</keyword>
<evidence type="ECO:0000256" key="1">
    <source>
        <dbReference type="ARBA" id="ARBA00022737"/>
    </source>
</evidence>
<feature type="signal peptide" evidence="4">
    <location>
        <begin position="1"/>
        <end position="37"/>
    </location>
</feature>
<dbReference type="EMBL" id="JBBKZV010000015">
    <property type="protein sequence ID" value="MEJ8824595.1"/>
    <property type="molecule type" value="Genomic_DNA"/>
</dbReference>
<protein>
    <submittedName>
        <fullName evidence="5">Tetratricopeptide repeat protein</fullName>
    </submittedName>
</protein>
<name>A0ABU8W3Y0_9BURK</name>
<dbReference type="PANTHER" id="PTHR44227:SF3">
    <property type="entry name" value="PROTEIN O-MANNOSYL-TRANSFERASE TMTC4"/>
    <property type="match status" value="1"/>
</dbReference>
<dbReference type="Proteomes" id="UP001363010">
    <property type="component" value="Unassembled WGS sequence"/>
</dbReference>
<feature type="chain" id="PRO_5045177001" evidence="4">
    <location>
        <begin position="38"/>
        <end position="625"/>
    </location>
</feature>
<feature type="compositionally biased region" description="Pro residues" evidence="3">
    <location>
        <begin position="53"/>
        <end position="65"/>
    </location>
</feature>
<evidence type="ECO:0000256" key="2">
    <source>
        <dbReference type="ARBA" id="ARBA00022803"/>
    </source>
</evidence>
<gene>
    <name evidence="5" type="ORF">WKW80_21585</name>
</gene>
<keyword evidence="4" id="KW-0732">Signal</keyword>